<dbReference type="OrthoDB" id="5441924at2"/>
<dbReference type="AlphaFoldDB" id="V4RB75"/>
<dbReference type="STRING" id="1121022.GCA_000376105_03445"/>
<dbReference type="EMBL" id="AWGB01000035">
    <property type="protein sequence ID" value="ESQ88668.1"/>
    <property type="molecule type" value="Genomic_DNA"/>
</dbReference>
<evidence type="ECO:0000313" key="2">
    <source>
        <dbReference type="Proteomes" id="UP000017837"/>
    </source>
</evidence>
<dbReference type="PATRIC" id="fig|1121022.4.peg.3175"/>
<name>V4RB75_9CAUL</name>
<organism evidence="1 2">
    <name type="scientific">Asticcacaulis benevestitus DSM 16100 = ATCC BAA-896</name>
    <dbReference type="NCBI Taxonomy" id="1121022"/>
    <lineage>
        <taxon>Bacteria</taxon>
        <taxon>Pseudomonadati</taxon>
        <taxon>Pseudomonadota</taxon>
        <taxon>Alphaproteobacteria</taxon>
        <taxon>Caulobacterales</taxon>
        <taxon>Caulobacteraceae</taxon>
        <taxon>Asticcacaulis</taxon>
    </lineage>
</organism>
<comment type="caution">
    <text evidence="1">The sequence shown here is derived from an EMBL/GenBank/DDBJ whole genome shotgun (WGS) entry which is preliminary data.</text>
</comment>
<dbReference type="eggNOG" id="ENOG5032TX3">
    <property type="taxonomic scope" value="Bacteria"/>
</dbReference>
<accession>V4RB75</accession>
<proteinExistence type="predicted"/>
<gene>
    <name evidence="1" type="ORF">ABENE_15615</name>
</gene>
<sequence length="363" mass="39630">MSEEIYFAGFAYLTDYQDVSQRLPCTSRVVNDTGAQIFDRQLFELATSVPCQAKINDGLGTLKAGRAAYVTALAVNHEITDVERIGNQYKLSVTLWGQLLVFDFQSKSVVSSTPVVSQFIDLFDTDPTEDEILAAYGRLVNGEDAGGLKSQFAKAISGSILPRNSSRTIRVTQSTLSEKARQQVIDLRLGGAETYTANIASRLSGWLTSQQKICVLPAASNQALGGKMAARLSNGDVYTLNIPAPDYELHLTLDGFKKVLVTDVPAGKGYVYGAFVTLMAVEPLSATRFFEAQIRVGVKRTQPATASEINDGPVFDEALQELFMEFTQAIEPADDAWARQNILPTQTAVSSMQALRKMIQTCR</sequence>
<keyword evidence="2" id="KW-1185">Reference proteome</keyword>
<evidence type="ECO:0000313" key="1">
    <source>
        <dbReference type="EMBL" id="ESQ88668.1"/>
    </source>
</evidence>
<reference evidence="1 2" key="1">
    <citation type="journal article" date="2014" name="Nature">
        <title>Sequential evolution of bacterial morphology by co-option of a developmental regulator.</title>
        <authorList>
            <person name="Jiang C."/>
            <person name="Brown P.J."/>
            <person name="Ducret A."/>
            <person name="Brun Y.V."/>
        </authorList>
    </citation>
    <scope>NUCLEOTIDE SEQUENCE [LARGE SCALE GENOMIC DNA]</scope>
    <source>
        <strain evidence="1 2">DSM 16100</strain>
    </source>
</reference>
<dbReference type="Proteomes" id="UP000017837">
    <property type="component" value="Unassembled WGS sequence"/>
</dbReference>
<protein>
    <submittedName>
        <fullName evidence="1">Uncharacterized protein</fullName>
    </submittedName>
</protein>
<dbReference type="RefSeq" id="WP_018083120.1">
    <property type="nucleotide sequence ID" value="NZ_AQWM01000024.1"/>
</dbReference>